<dbReference type="InterPro" id="IPR001647">
    <property type="entry name" value="HTH_TetR"/>
</dbReference>
<reference evidence="4 5" key="1">
    <citation type="submission" date="2019-12" db="EMBL/GenBank/DDBJ databases">
        <title>Genomic-based taxomic classification of the family Erythrobacteraceae.</title>
        <authorList>
            <person name="Xu L."/>
        </authorList>
    </citation>
    <scope>NUCLEOTIDE SEQUENCE [LARGE SCALE GENOMIC DNA]</scope>
    <source>
        <strain evidence="4 5">H32</strain>
    </source>
</reference>
<proteinExistence type="predicted"/>
<dbReference type="PRINTS" id="PR00455">
    <property type="entry name" value="HTHTETR"/>
</dbReference>
<dbReference type="SUPFAM" id="SSF46689">
    <property type="entry name" value="Homeodomain-like"/>
    <property type="match status" value="1"/>
</dbReference>
<comment type="caution">
    <text evidence="4">The sequence shown here is derived from an EMBL/GenBank/DDBJ whole genome shotgun (WGS) entry which is preliminary data.</text>
</comment>
<dbReference type="Proteomes" id="UP000444401">
    <property type="component" value="Unassembled WGS sequence"/>
</dbReference>
<feature type="domain" description="HTH tetR-type" evidence="3">
    <location>
        <begin position="15"/>
        <end position="75"/>
    </location>
</feature>
<name>A0ABW9V1G4_9SPHN</name>
<dbReference type="RefSeq" id="WP_160734571.1">
    <property type="nucleotide sequence ID" value="NZ_WTYO01000010.1"/>
</dbReference>
<evidence type="ECO:0000313" key="4">
    <source>
        <dbReference type="EMBL" id="MXO69974.1"/>
    </source>
</evidence>
<feature type="DNA-binding region" description="H-T-H motif" evidence="2">
    <location>
        <begin position="38"/>
        <end position="57"/>
    </location>
</feature>
<evidence type="ECO:0000256" key="1">
    <source>
        <dbReference type="ARBA" id="ARBA00023125"/>
    </source>
</evidence>
<dbReference type="PROSITE" id="PS50977">
    <property type="entry name" value="HTH_TETR_2"/>
    <property type="match status" value="1"/>
</dbReference>
<dbReference type="PANTHER" id="PTHR30055:SF239">
    <property type="entry name" value="TRANSCRIPTIONAL REGULATORY PROTEIN"/>
    <property type="match status" value="1"/>
</dbReference>
<evidence type="ECO:0000259" key="3">
    <source>
        <dbReference type="PROSITE" id="PS50977"/>
    </source>
</evidence>
<evidence type="ECO:0000313" key="5">
    <source>
        <dbReference type="Proteomes" id="UP000444401"/>
    </source>
</evidence>
<dbReference type="Gene3D" id="1.10.357.10">
    <property type="entry name" value="Tetracycline Repressor, domain 2"/>
    <property type="match status" value="1"/>
</dbReference>
<dbReference type="PANTHER" id="PTHR30055">
    <property type="entry name" value="HTH-TYPE TRANSCRIPTIONAL REGULATOR RUTR"/>
    <property type="match status" value="1"/>
</dbReference>
<accession>A0ABW9V1G4</accession>
<dbReference type="Pfam" id="PF00440">
    <property type="entry name" value="TetR_N"/>
    <property type="match status" value="1"/>
</dbReference>
<keyword evidence="1 2" id="KW-0238">DNA-binding</keyword>
<gene>
    <name evidence="4" type="ORF">GRI72_14250</name>
</gene>
<dbReference type="InterPro" id="IPR009057">
    <property type="entry name" value="Homeodomain-like_sf"/>
</dbReference>
<evidence type="ECO:0000256" key="2">
    <source>
        <dbReference type="PROSITE-ProRule" id="PRU00335"/>
    </source>
</evidence>
<keyword evidence="5" id="KW-1185">Reference proteome</keyword>
<organism evidence="4 5">
    <name type="scientific">Pelagerythrobacter marinus</name>
    <dbReference type="NCBI Taxonomy" id="538382"/>
    <lineage>
        <taxon>Bacteria</taxon>
        <taxon>Pseudomonadati</taxon>
        <taxon>Pseudomonadota</taxon>
        <taxon>Alphaproteobacteria</taxon>
        <taxon>Sphingomonadales</taxon>
        <taxon>Erythrobacteraceae</taxon>
        <taxon>Pelagerythrobacter</taxon>
    </lineage>
</organism>
<dbReference type="EMBL" id="WTYO01000010">
    <property type="protein sequence ID" value="MXO69974.1"/>
    <property type="molecule type" value="Genomic_DNA"/>
</dbReference>
<dbReference type="InterPro" id="IPR050109">
    <property type="entry name" value="HTH-type_TetR-like_transc_reg"/>
</dbReference>
<sequence length="201" mass="22433">MARAQVQANTDQSERLSKQDWITAALHVVGKGGVAQVRIEVLARSLGVTKGSFYWHFKDRNALLGEMLRFWQQSLTSAVGQFVRTKIETPRDRLAYLIGLASEDRDDVPGGTIEHALREWARSSELARHAISEVDSERLAIISEIYRDMGMGKAHADSAALLALSHLIGVNVIHRDVGLQAFRAQREICLGFLLELPERMS</sequence>
<protein>
    <submittedName>
        <fullName evidence="4">TetR family transcriptional regulator</fullName>
    </submittedName>
</protein>